<proteinExistence type="predicted"/>
<accession>A0A2A6DZV1</accession>
<dbReference type="InterPro" id="IPR036291">
    <property type="entry name" value="NAD(P)-bd_dom_sf"/>
</dbReference>
<feature type="domain" description="Alanine dehydrogenase/pyridine nucleotide transhydrogenase NAD(H)-binding" evidence="1">
    <location>
        <begin position="154"/>
        <end position="287"/>
    </location>
</feature>
<reference evidence="3 4" key="1">
    <citation type="submission" date="2016-12" db="EMBL/GenBank/DDBJ databases">
        <title>Candidatus Reconcilibacillus cellulovorans genome.</title>
        <authorList>
            <person name="Kolinko S."/>
            <person name="Wu Y.-W."/>
            <person name="Tachea F."/>
            <person name="Denzel E."/>
            <person name="Hiras J."/>
            <person name="Baecker N."/>
            <person name="Chan L.J."/>
            <person name="Eichorst S.A."/>
            <person name="Frey D."/>
            <person name="Adams P.D."/>
            <person name="Pray T."/>
            <person name="Tanjore D."/>
            <person name="Petzold C.J."/>
            <person name="Gladden J.M."/>
            <person name="Simmons B.A."/>
            <person name="Singer S.W."/>
        </authorList>
    </citation>
    <scope>NUCLEOTIDE SEQUENCE [LARGE SCALE GENOMIC DNA]</scope>
    <source>
        <strain evidence="3">JTherm</strain>
    </source>
</reference>
<dbReference type="InterPro" id="IPR007698">
    <property type="entry name" value="AlaDH/PNT_NAD(H)-bd"/>
</dbReference>
<dbReference type="Proteomes" id="UP000243688">
    <property type="component" value="Unassembled WGS sequence"/>
</dbReference>
<name>A0A2A6DZV1_9BACL</name>
<dbReference type="InterPro" id="IPR014215">
    <property type="entry name" value="Dipicolinic_acid_synth_A"/>
</dbReference>
<dbReference type="SUPFAM" id="SSF51735">
    <property type="entry name" value="NAD(P)-binding Rossmann-fold domains"/>
    <property type="match status" value="1"/>
</dbReference>
<protein>
    <submittedName>
        <fullName evidence="3">Dipicolinic acid synthetase subunit A</fullName>
    </submittedName>
</protein>
<dbReference type="Pfam" id="PF16924">
    <property type="entry name" value="DpaA_N"/>
    <property type="match status" value="1"/>
</dbReference>
<feature type="domain" description="Dipicolinate synthase subunit A N-terminal" evidence="2">
    <location>
        <begin position="6"/>
        <end position="122"/>
    </location>
</feature>
<evidence type="ECO:0000259" key="1">
    <source>
        <dbReference type="Pfam" id="PF01262"/>
    </source>
</evidence>
<sequence length="300" mass="32252">MLTNVKIVMVGGDARQTEVIRRFAELDAMLVLIGFDHLQVPYGGAMKCAMEPGAFADANAVVLPVVGTDERGVVDSVFSSQELILKREHLERLAEGAKVYTGIARPYLKSLCASCGVPVEELLERDDVAIYNSVPTAEGAIMLAIQHTDTTIHGSVSMVVGFGRTGMTLARMLKGLGAVVKVGVRCSEQFARAWECGYVPFDTNELALHVRDVDLLFNTVPTMIITAHVIAELSPRAVIIDLASRPGGTDFRFAEKRGIKAILAPSLPGLVAPKTAGRILADALVRSLLEELGRQRGRSA</sequence>
<evidence type="ECO:0000313" key="4">
    <source>
        <dbReference type="Proteomes" id="UP000243688"/>
    </source>
</evidence>
<comment type="caution">
    <text evidence="3">The sequence shown here is derived from an EMBL/GenBank/DDBJ whole genome shotgun (WGS) entry which is preliminary data.</text>
</comment>
<evidence type="ECO:0000313" key="3">
    <source>
        <dbReference type="EMBL" id="PDO10588.1"/>
    </source>
</evidence>
<evidence type="ECO:0000259" key="2">
    <source>
        <dbReference type="Pfam" id="PF16924"/>
    </source>
</evidence>
<dbReference type="AlphaFoldDB" id="A0A2A6DZV1"/>
<dbReference type="Gene3D" id="3.40.50.720">
    <property type="entry name" value="NAD(P)-binding Rossmann-like Domain"/>
    <property type="match status" value="2"/>
</dbReference>
<dbReference type="InterPro" id="IPR031629">
    <property type="entry name" value="DpaA_N"/>
</dbReference>
<dbReference type="Pfam" id="PF01262">
    <property type="entry name" value="AlaDh_PNT_C"/>
    <property type="match status" value="1"/>
</dbReference>
<organism evidence="3 4">
    <name type="scientific">Candidatus Reconcilbacillus cellulovorans</name>
    <dbReference type="NCBI Taxonomy" id="1906605"/>
    <lineage>
        <taxon>Bacteria</taxon>
        <taxon>Bacillati</taxon>
        <taxon>Bacillota</taxon>
        <taxon>Bacilli</taxon>
        <taxon>Bacillales</taxon>
        <taxon>Paenibacillaceae</taxon>
        <taxon>Candidatus Reconcilbacillus</taxon>
    </lineage>
</organism>
<dbReference type="NCBIfam" id="NF006162">
    <property type="entry name" value="PRK08306.1"/>
    <property type="match status" value="1"/>
</dbReference>
<gene>
    <name evidence="3" type="ORF">BLM47_06305</name>
</gene>
<dbReference type="NCBIfam" id="TIGR02853">
    <property type="entry name" value="spore_dpaA"/>
    <property type="match status" value="1"/>
</dbReference>
<dbReference type="EMBL" id="MOXJ01000012">
    <property type="protein sequence ID" value="PDO10588.1"/>
    <property type="molecule type" value="Genomic_DNA"/>
</dbReference>